<dbReference type="Proteomes" id="UP001162793">
    <property type="component" value="Unassembled WGS sequence"/>
</dbReference>
<feature type="transmembrane region" description="Helical" evidence="4">
    <location>
        <begin position="388"/>
        <end position="408"/>
    </location>
</feature>
<organism evidence="5 6">
    <name type="scientific">Ralstonia chuxiongensis</name>
    <dbReference type="NCBI Taxonomy" id="2957504"/>
    <lineage>
        <taxon>Bacteria</taxon>
        <taxon>Pseudomonadati</taxon>
        <taxon>Pseudomonadota</taxon>
        <taxon>Betaproteobacteria</taxon>
        <taxon>Burkholderiales</taxon>
        <taxon>Burkholderiaceae</taxon>
        <taxon>Ralstonia</taxon>
    </lineage>
</organism>
<dbReference type="EMBL" id="JAMYWC010000001">
    <property type="protein sequence ID" value="MCP1170889.1"/>
    <property type="molecule type" value="Genomic_DNA"/>
</dbReference>
<feature type="transmembrane region" description="Helical" evidence="4">
    <location>
        <begin position="32"/>
        <end position="53"/>
    </location>
</feature>
<dbReference type="Pfam" id="PF07690">
    <property type="entry name" value="MFS_1"/>
    <property type="match status" value="1"/>
</dbReference>
<dbReference type="Gene3D" id="1.20.1250.20">
    <property type="entry name" value="MFS general substrate transporter like domains"/>
    <property type="match status" value="1"/>
</dbReference>
<dbReference type="GO" id="GO:0022857">
    <property type="term" value="F:transmembrane transporter activity"/>
    <property type="evidence" value="ECO:0007669"/>
    <property type="project" value="InterPro"/>
</dbReference>
<gene>
    <name evidence="5" type="ORF">NKG59_00900</name>
</gene>
<protein>
    <submittedName>
        <fullName evidence="5">MFS transporter</fullName>
    </submittedName>
</protein>
<feature type="transmembrane region" description="Helical" evidence="4">
    <location>
        <begin position="181"/>
        <end position="203"/>
    </location>
</feature>
<comment type="caution">
    <text evidence="5">The sequence shown here is derived from an EMBL/GenBank/DDBJ whole genome shotgun (WGS) entry which is preliminary data.</text>
</comment>
<feature type="transmembrane region" description="Helical" evidence="4">
    <location>
        <begin position="65"/>
        <end position="87"/>
    </location>
</feature>
<evidence type="ECO:0000313" key="5">
    <source>
        <dbReference type="EMBL" id="MCP1170889.1"/>
    </source>
</evidence>
<dbReference type="SUPFAM" id="SSF103473">
    <property type="entry name" value="MFS general substrate transporter"/>
    <property type="match status" value="1"/>
</dbReference>
<evidence type="ECO:0000256" key="3">
    <source>
        <dbReference type="ARBA" id="ARBA00023136"/>
    </source>
</evidence>
<feature type="transmembrane region" description="Helical" evidence="4">
    <location>
        <begin position="270"/>
        <end position="286"/>
    </location>
</feature>
<reference evidence="6" key="1">
    <citation type="journal article" date="2023" name="Front. Microbiol.">
        <title>Ralstonia chuxiongensis sp. nov., Ralstonia mojiangensis sp. nov., and Ralstonia soli sp. nov., isolated from tobacco fields, are three novel species in the family Burkholderiaceae.</title>
        <authorList>
            <person name="Lu C.H."/>
            <person name="Zhang Y.Y."/>
            <person name="Jiang N."/>
            <person name="Chen W."/>
            <person name="Shao X."/>
            <person name="Zhao Z.M."/>
            <person name="Lu W.L."/>
            <person name="Hu X."/>
            <person name="Xi Y.X."/>
            <person name="Zou S.Y."/>
            <person name="Wei Q.J."/>
            <person name="Lin Z.L."/>
            <person name="Gong L."/>
            <person name="Gai X.T."/>
            <person name="Zhang L.Q."/>
            <person name="Li J.Y."/>
            <person name="Jin Y."/>
            <person name="Xia Z.Y."/>
        </authorList>
    </citation>
    <scope>NUCLEOTIDE SEQUENCE [LARGE SCALE GENOMIC DNA]</scope>
    <source>
        <strain evidence="6">21YRMH01-3</strain>
    </source>
</reference>
<feature type="transmembrane region" description="Helical" evidence="4">
    <location>
        <begin position="321"/>
        <end position="341"/>
    </location>
</feature>
<feature type="transmembrane region" description="Helical" evidence="4">
    <location>
        <begin position="121"/>
        <end position="142"/>
    </location>
</feature>
<feature type="transmembrane region" description="Helical" evidence="4">
    <location>
        <begin position="94"/>
        <end position="115"/>
    </location>
</feature>
<evidence type="ECO:0000256" key="4">
    <source>
        <dbReference type="SAM" id="Phobius"/>
    </source>
</evidence>
<keyword evidence="2 4" id="KW-1133">Transmembrane helix</keyword>
<dbReference type="InterPro" id="IPR052714">
    <property type="entry name" value="MFS_Exporter"/>
</dbReference>
<sequence>MTAASLSAVHNRPGITVPPHADLLPDTLELRAFVPFLIASIVIAAAYGTSFLLPDYLKAHGMNSAAAGAIISSGMVATIVCCCLAGWVAQRIGVMPTIAVASLAMALAMLGFAGVAVDARAAYVGGMLLGVGWSVFFILAPLQIIHHLRPAARIQYLTIVSGAQMAGLGLATPLSRLLAQYTGSVAVVYVMFAAACVAAAMCVEASRRAMVHAPGLPMTRVAITARETLALLSERTAAPIAMIVFAACVFAGLSTYQSVYAESRHLRPDLFFLAFTATSVALRFSLARVMGRMPVQRLALVLFVATAASLALFIANTGSTLLYVAATVVFATGYGLSYSTLNGMAVNLAGEQGVSVPVTSQIFTLAYFIGLFGFPFIGGHLIRRSGPNAMLLALLGAVAINVVLLATLRVRAAAPAVR</sequence>
<dbReference type="PANTHER" id="PTHR23531">
    <property type="entry name" value="QUINOLENE RESISTANCE PROTEIN NORA"/>
    <property type="match status" value="1"/>
</dbReference>
<dbReference type="PANTHER" id="PTHR23531:SF1">
    <property type="entry name" value="QUINOLENE RESISTANCE PROTEIN NORA"/>
    <property type="match status" value="1"/>
</dbReference>
<proteinExistence type="predicted"/>
<name>A0AA41WQG4_9RALS</name>
<evidence type="ECO:0000313" key="6">
    <source>
        <dbReference type="Proteomes" id="UP001162793"/>
    </source>
</evidence>
<feature type="transmembrane region" description="Helical" evidence="4">
    <location>
        <begin position="236"/>
        <end position="258"/>
    </location>
</feature>
<dbReference type="InterPro" id="IPR011701">
    <property type="entry name" value="MFS"/>
</dbReference>
<dbReference type="RefSeq" id="WP_045203888.1">
    <property type="nucleotide sequence ID" value="NZ_JAMYWC010000001.1"/>
</dbReference>
<keyword evidence="3 4" id="KW-0472">Membrane</keyword>
<dbReference type="AlphaFoldDB" id="A0AA41WQG4"/>
<keyword evidence="6" id="KW-1185">Reference proteome</keyword>
<feature type="transmembrane region" description="Helical" evidence="4">
    <location>
        <begin position="298"/>
        <end position="315"/>
    </location>
</feature>
<accession>A0AA41WQG4</accession>
<feature type="transmembrane region" description="Helical" evidence="4">
    <location>
        <begin position="362"/>
        <end position="382"/>
    </location>
</feature>
<evidence type="ECO:0000256" key="2">
    <source>
        <dbReference type="ARBA" id="ARBA00022989"/>
    </source>
</evidence>
<dbReference type="InterPro" id="IPR036259">
    <property type="entry name" value="MFS_trans_sf"/>
</dbReference>
<evidence type="ECO:0000256" key="1">
    <source>
        <dbReference type="ARBA" id="ARBA00022692"/>
    </source>
</evidence>
<keyword evidence="1 4" id="KW-0812">Transmembrane</keyword>